<dbReference type="WBParaSite" id="SPAL_0000150600.1">
    <property type="protein sequence ID" value="SPAL_0000150600.1"/>
    <property type="gene ID" value="SPAL_0000150600"/>
</dbReference>
<feature type="transmembrane region" description="Helical" evidence="2">
    <location>
        <begin position="237"/>
        <end position="257"/>
    </location>
</feature>
<protein>
    <submittedName>
        <fullName evidence="4">Very-long-chain 3-oxoacyl-CoA synthase</fullName>
    </submittedName>
</protein>
<feature type="transmembrane region" description="Helical" evidence="2">
    <location>
        <begin position="39"/>
        <end position="57"/>
    </location>
</feature>
<dbReference type="Proteomes" id="UP000046392">
    <property type="component" value="Unplaced"/>
</dbReference>
<evidence type="ECO:0000313" key="3">
    <source>
        <dbReference type="Proteomes" id="UP000046392"/>
    </source>
</evidence>
<evidence type="ECO:0000313" key="4">
    <source>
        <dbReference type="WBParaSite" id="SPAL_0000150600.1"/>
    </source>
</evidence>
<feature type="transmembrane region" description="Helical" evidence="2">
    <location>
        <begin position="293"/>
        <end position="311"/>
    </location>
</feature>
<feature type="compositionally biased region" description="Acidic residues" evidence="1">
    <location>
        <begin position="320"/>
        <end position="336"/>
    </location>
</feature>
<keyword evidence="2" id="KW-0812">Transmembrane</keyword>
<sequence length="350" mass="41023">MEKYFEVFIKNIDLGIHSLLFCLLLTYSSKFKASQYSSILFHLLFGILTIIIPQIIHQPSITNGHLNKYHLYILRFDGAFHIGIGYYFYKVLKNEMKIDVSVYFSKFVVAICHLIFQLITAYHLYESRNDPKSKSLKPSQKYLHVTMMIYGMWAFAEFIKFVRYSNTDMDKIDEIKEKAESLNQRNTNLALQKMFFLDSFVSITYSIITLAFPSQIIKFTFNKSGSLDSFHKLYCRYFGAYMLYSAIMSANAISLRFKQQKNYAVQRAITQTIIFSLHVFGHWGLGIYSPNHITPFMISGFYITFILSIYFRVKNREEEPSDLDNESDEDNEDEYNSDTQTNYKGKLKTN</sequence>
<keyword evidence="2" id="KW-1133">Transmembrane helix</keyword>
<feature type="transmembrane region" description="Helical" evidence="2">
    <location>
        <begin position="101"/>
        <end position="122"/>
    </location>
</feature>
<dbReference type="AlphaFoldDB" id="A0A0N5B616"/>
<feature type="transmembrane region" description="Helical" evidence="2">
    <location>
        <begin position="269"/>
        <end position="287"/>
    </location>
</feature>
<evidence type="ECO:0000256" key="1">
    <source>
        <dbReference type="SAM" id="MobiDB-lite"/>
    </source>
</evidence>
<accession>A0A0N5B616</accession>
<feature type="transmembrane region" description="Helical" evidence="2">
    <location>
        <begin position="195"/>
        <end position="217"/>
    </location>
</feature>
<keyword evidence="2" id="KW-0472">Membrane</keyword>
<organism evidence="3 4">
    <name type="scientific">Strongyloides papillosus</name>
    <name type="common">Intestinal threadworm</name>
    <dbReference type="NCBI Taxonomy" id="174720"/>
    <lineage>
        <taxon>Eukaryota</taxon>
        <taxon>Metazoa</taxon>
        <taxon>Ecdysozoa</taxon>
        <taxon>Nematoda</taxon>
        <taxon>Chromadorea</taxon>
        <taxon>Rhabditida</taxon>
        <taxon>Tylenchina</taxon>
        <taxon>Panagrolaimomorpha</taxon>
        <taxon>Strongyloidoidea</taxon>
        <taxon>Strongyloididae</taxon>
        <taxon>Strongyloides</taxon>
    </lineage>
</organism>
<proteinExistence type="predicted"/>
<feature type="transmembrane region" description="Helical" evidence="2">
    <location>
        <begin position="69"/>
        <end position="89"/>
    </location>
</feature>
<feature type="transmembrane region" description="Helical" evidence="2">
    <location>
        <begin position="142"/>
        <end position="162"/>
    </location>
</feature>
<name>A0A0N5B616_STREA</name>
<keyword evidence="3" id="KW-1185">Reference proteome</keyword>
<evidence type="ECO:0000256" key="2">
    <source>
        <dbReference type="SAM" id="Phobius"/>
    </source>
</evidence>
<reference evidence="4" key="1">
    <citation type="submission" date="2017-02" db="UniProtKB">
        <authorList>
            <consortium name="WormBaseParasite"/>
        </authorList>
    </citation>
    <scope>IDENTIFICATION</scope>
</reference>
<feature type="region of interest" description="Disordered" evidence="1">
    <location>
        <begin position="320"/>
        <end position="350"/>
    </location>
</feature>